<feature type="region of interest" description="Disordered" evidence="1">
    <location>
        <begin position="337"/>
        <end position="377"/>
    </location>
</feature>
<keyword evidence="5" id="KW-1185">Reference proteome</keyword>
<dbReference type="Pfam" id="PF14033">
    <property type="entry name" value="DUF4246"/>
    <property type="match status" value="1"/>
</dbReference>
<dbReference type="AlphaFoldDB" id="A0A1J7II38"/>
<evidence type="ECO:0000313" key="4">
    <source>
        <dbReference type="EMBL" id="OIW27037.1"/>
    </source>
</evidence>
<dbReference type="InParanoid" id="A0A1J7II38"/>
<name>A0A1J7II38_9PEZI</name>
<proteinExistence type="predicted"/>
<dbReference type="InterPro" id="IPR025340">
    <property type="entry name" value="DUF4246"/>
</dbReference>
<feature type="domain" description="DUF4246" evidence="2">
    <location>
        <begin position="98"/>
        <end position="629"/>
    </location>
</feature>
<evidence type="ECO:0000259" key="2">
    <source>
        <dbReference type="Pfam" id="PF14033"/>
    </source>
</evidence>
<dbReference type="InterPro" id="IPR049192">
    <property type="entry name" value="DUF4246_C"/>
</dbReference>
<reference evidence="4 5" key="1">
    <citation type="submission" date="2016-10" db="EMBL/GenBank/DDBJ databases">
        <title>Draft genome sequence of Coniochaeta ligniaria NRRL30616, a lignocellulolytic fungus for bioabatement of inhibitors in plant biomass hydrolysates.</title>
        <authorList>
            <consortium name="DOE Joint Genome Institute"/>
            <person name="Jimenez D.J."/>
            <person name="Hector R.E."/>
            <person name="Riley R."/>
            <person name="Sun H."/>
            <person name="Grigoriev I.V."/>
            <person name="Van Elsas J.D."/>
            <person name="Nichols N.N."/>
        </authorList>
    </citation>
    <scope>NUCLEOTIDE SEQUENCE [LARGE SCALE GENOMIC DNA]</scope>
    <source>
        <strain evidence="4 5">NRRL 30616</strain>
    </source>
</reference>
<evidence type="ECO:0000259" key="3">
    <source>
        <dbReference type="Pfam" id="PF21666"/>
    </source>
</evidence>
<sequence>MPYDNSGSGPLRVPGFSMEIDADLDEDSLHEDTKRGCYFADGIEGWNGQRLTVREIAMLGLMESITDKPDWDKKVFDDAIVDKWHAEAVALPLISEPAWDWVLTEIREKATAFKASRRVPALDSNARCVKSDVLVGADLRSELIAGVTPLLSAPDSQKDWHPGSNNQVLNLVHPSLYPLVYGRTRVLSQGGRVELADLLASCGKGDVAAPTENTFDEYYAWSTRFQWLPCEVEFTSDPDKEVDVRITSYINNLHPTKHHGLYRTIEKIISLSVPLWNDVLMYESGIRTPLRIVTFGAEWTPEMPEWAQYQNRVTSTADPNFAEVMQKMKEYLALPDLRANDPDDEGEFDEDDLDEDPDDDAEIELGDESDEGGDATPERIVAALKRRLGQIEKDPNSNAYRFSSMLGSPVERKWRRIRHVAHPEPGQSFTYEEWKKGVQRPLIAPQGGYQMEPPIWPKKVSLQKWFGAQGLQVIVKLASIELTPENPRYPGGGWHVEGMKNEHIVATSIYYYDVDNTTSSYLSFRQGANLDDEELKYEQDEHEPLSTVFGTQGFRDEPAVQVIGRISTPEGRILAFPNTLQHKVEPFELADHAKPGHRRFLVLWLVDPHFRICSTRNVPPQQHNWWAEEALDRVNFRRLPQEVVDMVKGEIGEWPMGLEEAKALRLDLMAERTRATESVESTFEEYNLCEH</sequence>
<evidence type="ECO:0000313" key="5">
    <source>
        <dbReference type="Proteomes" id="UP000182658"/>
    </source>
</evidence>
<dbReference type="STRING" id="1408157.A0A1J7II38"/>
<feature type="compositionally biased region" description="Acidic residues" evidence="1">
    <location>
        <begin position="342"/>
        <end position="373"/>
    </location>
</feature>
<dbReference type="Proteomes" id="UP000182658">
    <property type="component" value="Unassembled WGS sequence"/>
</dbReference>
<accession>A0A1J7II38</accession>
<dbReference type="PANTHER" id="PTHR33119">
    <property type="entry name" value="IFI3P"/>
    <property type="match status" value="1"/>
</dbReference>
<dbReference type="InterPro" id="IPR049207">
    <property type="entry name" value="DUF4246_N"/>
</dbReference>
<organism evidence="4 5">
    <name type="scientific">Coniochaeta ligniaria NRRL 30616</name>
    <dbReference type="NCBI Taxonomy" id="1408157"/>
    <lineage>
        <taxon>Eukaryota</taxon>
        <taxon>Fungi</taxon>
        <taxon>Dikarya</taxon>
        <taxon>Ascomycota</taxon>
        <taxon>Pezizomycotina</taxon>
        <taxon>Sordariomycetes</taxon>
        <taxon>Sordariomycetidae</taxon>
        <taxon>Coniochaetales</taxon>
        <taxon>Coniochaetaceae</taxon>
        <taxon>Coniochaeta</taxon>
    </lineage>
</organism>
<evidence type="ECO:0000256" key="1">
    <source>
        <dbReference type="SAM" id="MobiDB-lite"/>
    </source>
</evidence>
<dbReference type="EMBL" id="KV875100">
    <property type="protein sequence ID" value="OIW27037.1"/>
    <property type="molecule type" value="Genomic_DNA"/>
</dbReference>
<feature type="domain" description="DUF4246" evidence="3">
    <location>
        <begin position="13"/>
        <end position="87"/>
    </location>
</feature>
<dbReference type="OrthoDB" id="415532at2759"/>
<protein>
    <submittedName>
        <fullName evidence="4">Uncharacterized protein</fullName>
    </submittedName>
</protein>
<dbReference type="Pfam" id="PF21666">
    <property type="entry name" value="DUF4246_N"/>
    <property type="match status" value="1"/>
</dbReference>
<gene>
    <name evidence="4" type="ORF">CONLIGDRAFT_635262</name>
</gene>
<dbReference type="PANTHER" id="PTHR33119:SF1">
    <property type="entry name" value="FE2OG DIOXYGENASE DOMAIN-CONTAINING PROTEIN"/>
    <property type="match status" value="1"/>
</dbReference>